<protein>
    <recommendedName>
        <fullName evidence="1">OTU domain-containing protein</fullName>
    </recommendedName>
</protein>
<dbReference type="Gene3D" id="3.90.70.80">
    <property type="match status" value="1"/>
</dbReference>
<dbReference type="EMBL" id="JBAMMX010000006">
    <property type="protein sequence ID" value="KAK6937432.1"/>
    <property type="molecule type" value="Genomic_DNA"/>
</dbReference>
<accession>A0AAN8VX73</accession>
<proteinExistence type="predicted"/>
<sequence>MVQSLESIYISGPIPKRASSNAYDAGRYKWRHLLKASGAKRCEQRVKQEAAREQRIQEEQSNIVSNRMIENEILENKLEALGLTVTAIKPDGHCLYQAVEDQLALISGESATEDFGNSLAEKFKNYSKEDHSLLWRWERAYKSDGVLAQENPASCCHIISMHLDLATITILWSPD</sequence>
<dbReference type="SUPFAM" id="SSF54001">
    <property type="entry name" value="Cysteine proteinases"/>
    <property type="match status" value="1"/>
</dbReference>
<name>A0AAN8VX73_9MAGN</name>
<gene>
    <name evidence="2" type="ORF">RJ641_030940</name>
</gene>
<dbReference type="PROSITE" id="PS50802">
    <property type="entry name" value="OTU"/>
    <property type="match status" value="1"/>
</dbReference>
<organism evidence="2 3">
    <name type="scientific">Dillenia turbinata</name>
    <dbReference type="NCBI Taxonomy" id="194707"/>
    <lineage>
        <taxon>Eukaryota</taxon>
        <taxon>Viridiplantae</taxon>
        <taxon>Streptophyta</taxon>
        <taxon>Embryophyta</taxon>
        <taxon>Tracheophyta</taxon>
        <taxon>Spermatophyta</taxon>
        <taxon>Magnoliopsida</taxon>
        <taxon>eudicotyledons</taxon>
        <taxon>Gunneridae</taxon>
        <taxon>Pentapetalae</taxon>
        <taxon>Dilleniales</taxon>
        <taxon>Dilleniaceae</taxon>
        <taxon>Dillenia</taxon>
    </lineage>
</organism>
<dbReference type="AlphaFoldDB" id="A0AAN8VX73"/>
<evidence type="ECO:0000313" key="2">
    <source>
        <dbReference type="EMBL" id="KAK6937432.1"/>
    </source>
</evidence>
<dbReference type="InterPro" id="IPR038765">
    <property type="entry name" value="Papain-like_cys_pep_sf"/>
</dbReference>
<comment type="caution">
    <text evidence="2">The sequence shown here is derived from an EMBL/GenBank/DDBJ whole genome shotgun (WGS) entry which is preliminary data.</text>
</comment>
<dbReference type="Proteomes" id="UP001370490">
    <property type="component" value="Unassembled WGS sequence"/>
</dbReference>
<feature type="domain" description="OTU" evidence="1">
    <location>
        <begin position="83"/>
        <end position="175"/>
    </location>
</feature>
<reference evidence="2 3" key="1">
    <citation type="submission" date="2023-12" db="EMBL/GenBank/DDBJ databases">
        <title>A high-quality genome assembly for Dillenia turbinata (Dilleniales).</title>
        <authorList>
            <person name="Chanderbali A."/>
        </authorList>
    </citation>
    <scope>NUCLEOTIDE SEQUENCE [LARGE SCALE GENOMIC DNA]</scope>
    <source>
        <strain evidence="2">LSX21</strain>
        <tissue evidence="2">Leaf</tissue>
    </source>
</reference>
<evidence type="ECO:0000313" key="3">
    <source>
        <dbReference type="Proteomes" id="UP001370490"/>
    </source>
</evidence>
<keyword evidence="3" id="KW-1185">Reference proteome</keyword>
<evidence type="ECO:0000259" key="1">
    <source>
        <dbReference type="PROSITE" id="PS50802"/>
    </source>
</evidence>
<dbReference type="InterPro" id="IPR003323">
    <property type="entry name" value="OTU_dom"/>
</dbReference>